<keyword evidence="1" id="KW-0472">Membrane</keyword>
<comment type="caution">
    <text evidence="2">The sequence shown here is derived from an EMBL/GenBank/DDBJ whole genome shotgun (WGS) entry which is preliminary data.</text>
</comment>
<proteinExistence type="predicted"/>
<sequence length="609" mass="66653">MVLILSHEKPVDQWPTRRLPVSPAVLLAILSAITNFSLRSALMEGLSSTWWREAVEGTTLGKLQHVWDSVFNLFFTLLGGTFSRATLASIAVTLVMIDGPLLQRASSPGLITVYTQNTRVNATVATHLAYGQTGYMLWTGAGARKMRGTLLTPRFKTVLQDYNDRVPVSASSFAGCEGVCSGFIEAAGLTRDCSETEREQTWVWSEGPSMEANTGVAFSTSVTWSHTQRLNDLKVRADRYLIPLHEEGLIEEEPFIWVNVTYAVDTAPPLDENGIFSRSKIIEKSCKLHSATRRYSITIHNNSVPDPTGTETSAGMNTVTLGNTSEIIPGTMQSQRGDITKFLQAMGVANMTGYAFGDGIGLFGDMDNPSAQNASWPVYDTLSGIATATQGLTQSKVIFQGIDPSVVGINTRSEMSGPLSTQLLNDTVLLWDAYFGMQWSDPTVPIFALIDELMFRCAVDAAHVNAFGRIELFAPNYSHFNGTLDSFPKAQSVLMSKSEEILVHESNFVFMGLGVGLMGVVVALVIPMFHRFWVLGSSMAVGPLSLALGFRAPVLEDVPSNITESKLVNQVKSRTVRYGEDVRSLRQRPRLMIAAETEVKEPVNGSLYY</sequence>
<dbReference type="GeneID" id="98147746"/>
<dbReference type="Pfam" id="PF11374">
    <property type="entry name" value="DUF3176"/>
    <property type="match status" value="1"/>
</dbReference>
<gene>
    <name evidence="2" type="ORF">BJX67DRAFT_379882</name>
</gene>
<evidence type="ECO:0000256" key="1">
    <source>
        <dbReference type="SAM" id="Phobius"/>
    </source>
</evidence>
<dbReference type="InterPro" id="IPR021514">
    <property type="entry name" value="DUF3176"/>
</dbReference>
<keyword evidence="1" id="KW-0812">Transmembrane</keyword>
<accession>A0ABR4LYN7</accession>
<reference evidence="2 3" key="1">
    <citation type="submission" date="2024-07" db="EMBL/GenBank/DDBJ databases">
        <title>Section-level genome sequencing and comparative genomics of Aspergillus sections Usti and Cavernicolus.</title>
        <authorList>
            <consortium name="Lawrence Berkeley National Laboratory"/>
            <person name="Nybo J.L."/>
            <person name="Vesth T.C."/>
            <person name="Theobald S."/>
            <person name="Frisvad J.C."/>
            <person name="Larsen T.O."/>
            <person name="Kjaerboelling I."/>
            <person name="Rothschild-Mancinelli K."/>
            <person name="Lyhne E.K."/>
            <person name="Kogle M.E."/>
            <person name="Barry K."/>
            <person name="Clum A."/>
            <person name="Na H."/>
            <person name="Ledsgaard L."/>
            <person name="Lin J."/>
            <person name="Lipzen A."/>
            <person name="Kuo A."/>
            <person name="Riley R."/>
            <person name="Mondo S."/>
            <person name="Labutti K."/>
            <person name="Haridas S."/>
            <person name="Pangalinan J."/>
            <person name="Salamov A.A."/>
            <person name="Simmons B.A."/>
            <person name="Magnuson J.K."/>
            <person name="Chen J."/>
            <person name="Drula E."/>
            <person name="Henrissat B."/>
            <person name="Wiebenga A."/>
            <person name="Lubbers R.J."/>
            <person name="Gomes A.C."/>
            <person name="Macurrencykelacurrency M.R."/>
            <person name="Stajich J."/>
            <person name="Grigoriev I.V."/>
            <person name="Mortensen U.H."/>
            <person name="De Vries R.P."/>
            <person name="Baker S.E."/>
            <person name="Andersen M.R."/>
        </authorList>
    </citation>
    <scope>NUCLEOTIDE SEQUENCE [LARGE SCALE GENOMIC DNA]</scope>
    <source>
        <strain evidence="2 3">CBS 449.75</strain>
    </source>
</reference>
<protein>
    <submittedName>
        <fullName evidence="2">Uncharacterized protein</fullName>
    </submittedName>
</protein>
<dbReference type="EMBL" id="JBFXLQ010000013">
    <property type="protein sequence ID" value="KAL2868498.1"/>
    <property type="molecule type" value="Genomic_DNA"/>
</dbReference>
<dbReference type="PANTHER" id="PTHR37576:SF2">
    <property type="entry name" value="DEFECT AT LOW TEMPERATURE PROTEIN 1"/>
    <property type="match status" value="1"/>
</dbReference>
<evidence type="ECO:0000313" key="3">
    <source>
        <dbReference type="Proteomes" id="UP001610432"/>
    </source>
</evidence>
<keyword evidence="3" id="KW-1185">Reference proteome</keyword>
<evidence type="ECO:0000313" key="2">
    <source>
        <dbReference type="EMBL" id="KAL2868498.1"/>
    </source>
</evidence>
<name>A0ABR4LYN7_9EURO</name>
<keyword evidence="1" id="KW-1133">Transmembrane helix</keyword>
<dbReference type="RefSeq" id="XP_070887477.1">
    <property type="nucleotide sequence ID" value="XM_071032674.1"/>
</dbReference>
<feature type="transmembrane region" description="Helical" evidence="1">
    <location>
        <begin position="507"/>
        <end position="526"/>
    </location>
</feature>
<dbReference type="PANTHER" id="PTHR37576">
    <property type="entry name" value="DEFECT AT LOW TEMPERATURE PROTEIN 1"/>
    <property type="match status" value="1"/>
</dbReference>
<organism evidence="2 3">
    <name type="scientific">Aspergillus lucknowensis</name>
    <dbReference type="NCBI Taxonomy" id="176173"/>
    <lineage>
        <taxon>Eukaryota</taxon>
        <taxon>Fungi</taxon>
        <taxon>Dikarya</taxon>
        <taxon>Ascomycota</taxon>
        <taxon>Pezizomycotina</taxon>
        <taxon>Eurotiomycetes</taxon>
        <taxon>Eurotiomycetidae</taxon>
        <taxon>Eurotiales</taxon>
        <taxon>Aspergillaceae</taxon>
        <taxon>Aspergillus</taxon>
        <taxon>Aspergillus subgen. Nidulantes</taxon>
    </lineage>
</organism>
<dbReference type="Proteomes" id="UP001610432">
    <property type="component" value="Unassembled WGS sequence"/>
</dbReference>